<dbReference type="SMART" id="SM00257">
    <property type="entry name" value="LysM"/>
    <property type="match status" value="1"/>
</dbReference>
<feature type="region of interest" description="Disordered" evidence="1">
    <location>
        <begin position="106"/>
        <end position="133"/>
    </location>
</feature>
<accession>A0A450XW45</accession>
<organism evidence="5">
    <name type="scientific">Candidatus Kentrum sp. MB</name>
    <dbReference type="NCBI Taxonomy" id="2138164"/>
    <lineage>
        <taxon>Bacteria</taxon>
        <taxon>Pseudomonadati</taxon>
        <taxon>Pseudomonadota</taxon>
        <taxon>Gammaproteobacteria</taxon>
        <taxon>Candidatus Kentrum</taxon>
    </lineage>
</organism>
<name>A0A450XW45_9GAMM</name>
<evidence type="ECO:0000256" key="2">
    <source>
        <dbReference type="SAM" id="Phobius"/>
    </source>
</evidence>
<reference evidence="5" key="1">
    <citation type="submission" date="2019-02" db="EMBL/GenBank/DDBJ databases">
        <authorList>
            <person name="Gruber-Vodicka R. H."/>
            <person name="Seah K. B. B."/>
        </authorList>
    </citation>
    <scope>NUCLEOTIDE SEQUENCE</scope>
    <source>
        <strain evidence="4">BECK_BZ197</strain>
        <strain evidence="6">BECK_BZ198</strain>
        <strain evidence="5">BECK_BZ199</strain>
    </source>
</reference>
<dbReference type="EMBL" id="CAADGH010000048">
    <property type="protein sequence ID" value="VFK76251.1"/>
    <property type="molecule type" value="Genomic_DNA"/>
</dbReference>
<dbReference type="InterPro" id="IPR018392">
    <property type="entry name" value="LysM"/>
</dbReference>
<dbReference type="EMBL" id="CAADFO010000048">
    <property type="protein sequence ID" value="VFK29370.1"/>
    <property type="molecule type" value="Genomic_DNA"/>
</dbReference>
<dbReference type="Gene3D" id="3.10.350.10">
    <property type="entry name" value="LysM domain"/>
    <property type="match status" value="1"/>
</dbReference>
<dbReference type="InterPro" id="IPR036779">
    <property type="entry name" value="LysM_dom_sf"/>
</dbReference>
<evidence type="ECO:0000259" key="3">
    <source>
        <dbReference type="PROSITE" id="PS51782"/>
    </source>
</evidence>
<evidence type="ECO:0000256" key="1">
    <source>
        <dbReference type="SAM" id="MobiDB-lite"/>
    </source>
</evidence>
<dbReference type="EMBL" id="CAADFQ010000047">
    <property type="protein sequence ID" value="VFK33521.1"/>
    <property type="molecule type" value="Genomic_DNA"/>
</dbReference>
<dbReference type="Pfam" id="PF01476">
    <property type="entry name" value="LysM"/>
    <property type="match status" value="1"/>
</dbReference>
<dbReference type="SUPFAM" id="SSF54106">
    <property type="entry name" value="LysM domain"/>
    <property type="match status" value="1"/>
</dbReference>
<evidence type="ECO:0000313" key="6">
    <source>
        <dbReference type="EMBL" id="VFK76251.1"/>
    </source>
</evidence>
<proteinExistence type="predicted"/>
<protein>
    <submittedName>
        <fullName evidence="5">LysM domain-containing protein</fullName>
    </submittedName>
</protein>
<sequence>MENNDSKPSDDWLLDSPPRSLLSDDAESRSLISNPTLVRQVILVSVVVTITVAITLLVLNTIIEPVQKESKEIKEMIATLQDLRRSDMGILQMRFDEQEEMLRIMSRKKTKRRTSKPVSDRTSGDDAPSPGKTTQYTLYVVRKNDTLGGIAARHNISVKKILEENEINNRHRLSIGQEIYIPSP</sequence>
<keyword evidence="2" id="KW-0812">Transmembrane</keyword>
<dbReference type="AlphaFoldDB" id="A0A450XW45"/>
<gene>
    <name evidence="4" type="ORF">BECKMB1821G_GA0114241_104817</name>
    <name evidence="6" type="ORF">BECKMB1821H_GA0114242_104816</name>
    <name evidence="5" type="ORF">BECKMB1821I_GA0114274_104717</name>
</gene>
<feature type="compositionally biased region" description="Basic residues" evidence="1">
    <location>
        <begin position="106"/>
        <end position="115"/>
    </location>
</feature>
<evidence type="ECO:0000313" key="4">
    <source>
        <dbReference type="EMBL" id="VFK29370.1"/>
    </source>
</evidence>
<keyword evidence="2" id="KW-1133">Transmembrane helix</keyword>
<feature type="transmembrane region" description="Helical" evidence="2">
    <location>
        <begin position="41"/>
        <end position="63"/>
    </location>
</feature>
<keyword evidence="2" id="KW-0472">Membrane</keyword>
<dbReference type="PROSITE" id="PS51782">
    <property type="entry name" value="LYSM"/>
    <property type="match status" value="1"/>
</dbReference>
<evidence type="ECO:0000313" key="5">
    <source>
        <dbReference type="EMBL" id="VFK33521.1"/>
    </source>
</evidence>
<dbReference type="CDD" id="cd00118">
    <property type="entry name" value="LysM"/>
    <property type="match status" value="1"/>
</dbReference>
<feature type="domain" description="LysM" evidence="3">
    <location>
        <begin position="137"/>
        <end position="181"/>
    </location>
</feature>